<dbReference type="AlphaFoldDB" id="A0A024SIR2"/>
<sequence length="74" mass="8207">MYSLWLSLCVLCSLSPRSPLLCVGQWRKKYTAQTKTEKKQKEEKEEQAGQGKTQPQEAVMISTSGNARFAGKGG</sequence>
<dbReference type="EMBL" id="KI911140">
    <property type="protein sequence ID" value="ETS05641.1"/>
    <property type="molecule type" value="Genomic_DNA"/>
</dbReference>
<dbReference type="HOGENOM" id="CLU_2689576_0_0_1"/>
<evidence type="ECO:0000256" key="1">
    <source>
        <dbReference type="SAM" id="MobiDB-lite"/>
    </source>
</evidence>
<evidence type="ECO:0000313" key="3">
    <source>
        <dbReference type="EMBL" id="ETS05641.1"/>
    </source>
</evidence>
<protein>
    <recommendedName>
        <fullName evidence="5">Secreted protein</fullName>
    </recommendedName>
</protein>
<accession>A0A024SIR2</accession>
<evidence type="ECO:0000313" key="4">
    <source>
        <dbReference type="Proteomes" id="UP000024376"/>
    </source>
</evidence>
<feature type="signal peptide" evidence="2">
    <location>
        <begin position="1"/>
        <end position="20"/>
    </location>
</feature>
<evidence type="ECO:0008006" key="5">
    <source>
        <dbReference type="Google" id="ProtNLM"/>
    </source>
</evidence>
<proteinExistence type="predicted"/>
<feature type="chain" id="PRO_5001533972" description="Secreted protein" evidence="2">
    <location>
        <begin position="21"/>
        <end position="74"/>
    </location>
</feature>
<feature type="region of interest" description="Disordered" evidence="1">
    <location>
        <begin position="33"/>
        <end position="74"/>
    </location>
</feature>
<reference evidence="4" key="1">
    <citation type="journal article" date="2013" name="Ind. Biotechnol.">
        <title>Comparative genomics analysis of Trichoderma reesei strains.</title>
        <authorList>
            <person name="Koike H."/>
            <person name="Aerts A."/>
            <person name="LaButti K."/>
            <person name="Grigoriev I.V."/>
            <person name="Baker S.E."/>
        </authorList>
    </citation>
    <scope>NUCLEOTIDE SEQUENCE [LARGE SCALE GENOMIC DNA]</scope>
    <source>
        <strain evidence="4">ATCC 56765 / BCRC 32924 / NRRL 11460 / Rut C-30</strain>
    </source>
</reference>
<organism evidence="3 4">
    <name type="scientific">Hypocrea jecorina (strain ATCC 56765 / BCRC 32924 / NRRL 11460 / Rut C-30)</name>
    <name type="common">Trichoderma reesei</name>
    <dbReference type="NCBI Taxonomy" id="1344414"/>
    <lineage>
        <taxon>Eukaryota</taxon>
        <taxon>Fungi</taxon>
        <taxon>Dikarya</taxon>
        <taxon>Ascomycota</taxon>
        <taxon>Pezizomycotina</taxon>
        <taxon>Sordariomycetes</taxon>
        <taxon>Hypocreomycetidae</taxon>
        <taxon>Hypocreales</taxon>
        <taxon>Hypocreaceae</taxon>
        <taxon>Trichoderma</taxon>
    </lineage>
</organism>
<feature type="compositionally biased region" description="Basic and acidic residues" evidence="1">
    <location>
        <begin position="35"/>
        <end position="47"/>
    </location>
</feature>
<dbReference type="Proteomes" id="UP000024376">
    <property type="component" value="Unassembled WGS sequence"/>
</dbReference>
<dbReference type="KEGG" id="trr:M419DRAFT_117748"/>
<keyword evidence="2" id="KW-0732">Signal</keyword>
<evidence type="ECO:0000256" key="2">
    <source>
        <dbReference type="SAM" id="SignalP"/>
    </source>
</evidence>
<name>A0A024SIR2_HYPJR</name>
<gene>
    <name evidence="3" type="ORF">M419DRAFT_117748</name>
</gene>